<feature type="compositionally biased region" description="Polar residues" evidence="1">
    <location>
        <begin position="802"/>
        <end position="819"/>
    </location>
</feature>
<feature type="region of interest" description="Disordered" evidence="1">
    <location>
        <begin position="1"/>
        <end position="32"/>
    </location>
</feature>
<sequence length="1124" mass="126614">MDSVSRNRSNRYDRVMSRVSNQSRSSLRSNSFVTRHDIPSSVRVGAKPSVSNVSSGVFNELPFVLNDYVPDTDQEKVRKSYVVKPRKTIKSLDPALSPPRTVTKLKKSVKKPSNFQVQESAPSVLVSSGEKWSSSHFRECLSSRSHTRLKDLKDEIRAYNETEKLMKLRSNLYKKCGVVLDDVGNVAEDKAVQVEPPGLKPDDAEVINRTEQQHYRENARAPLSDQQMRSVASRYPVDRYLVESSNKFEMVNIIDNDLWNTEPALKPEDEIILRKLHEMLQSTADDLKLLSGELSKFHEPGVQVKTTPTPLDEEFNEKVHIEEIVNAKFHGYKIIDNPANIAKYKSNKDLTENKKSMLNSQKSNITNVNIPVKPPPVSKKPILNRNLEVTRTKIIQIDGNENSSKTEKLNNGKVVNAPAVAYNEYCFKYVEPKLKTPRRVLQVQEMPTIDIRSELKEQKVLQLDILPEDKEHEKAATVMRNVAVVACAHEVPRSNSQEPTKASPVPTASQNQPQIKAITIRKVSKMSTYDSSGSTKNTSSDTPSLIKTQQRILASIRSSPKSSSRNERKKVNHKKDLDKRPRSNLEEWRKKLNSVYGSTNTKKNKTPKPKTSKSKESLSKTNVPSHVTSKPNNLNNIQYIPYSKLTVGGVRASDIEREISDIPNSRDIPLSPILDKILSSRENSFSKNSPRNHKLKETNILTTSDENLLQEVIDIERTVSETLSKNVKNNKYEEKDEVAKRIPSDSDDVKENESYDDDFEDEKSEHSEQNSEVQKTDSSHSNKHEKSSEADVTIDSNDEDPGTQTKNQETTPSTQNIHNLTYTKPNLSFKNTVDIFEFVHSVDTQDTATQSNTGQRIAPKETQTSPICDKNLQPIHNDLWPCIDPKGEVEKMFKIEKDFIKKLIVDEYGDILEKNIDKPSTSKGTEIRKNVAASQKNTQTSPAHVKNVMTSPTRTKTRTTSPFAALTVDHHTSPLIFVTNEDDKEEVENEDDPGISINLSSPRFSLRLPRTSREVLSNIEDSIPRTIVKSSRHVFKRNNTTSSSSSMEVESSEISSLGEIKLKRKFGRTRILSDSESVSSSKCSSDFFSGILPLKSEGEMSLGHIKKSNKQNKSSEGEASLGLL</sequence>
<feature type="region of interest" description="Disordered" evidence="1">
    <location>
        <begin position="932"/>
        <end position="958"/>
    </location>
</feature>
<dbReference type="Proteomes" id="UP000322000">
    <property type="component" value="Chromosome 7"/>
</dbReference>
<evidence type="ECO:0000256" key="1">
    <source>
        <dbReference type="SAM" id="MobiDB-lite"/>
    </source>
</evidence>
<feature type="compositionally biased region" description="Basic and acidic residues" evidence="1">
    <location>
        <begin position="763"/>
        <end position="789"/>
    </location>
</feature>
<dbReference type="AlphaFoldDB" id="A0A7E5VPC4"/>
<keyword evidence="2" id="KW-1185">Reference proteome</keyword>
<feature type="compositionally biased region" description="Polar residues" evidence="1">
    <location>
        <begin position="932"/>
        <end position="942"/>
    </location>
</feature>
<dbReference type="GeneID" id="113495568"/>
<protein>
    <submittedName>
        <fullName evidence="3">Uncharacterized protein LOC113495568</fullName>
    </submittedName>
</protein>
<evidence type="ECO:0000313" key="2">
    <source>
        <dbReference type="Proteomes" id="UP000322000"/>
    </source>
</evidence>
<dbReference type="KEGG" id="tnl:113495568"/>
<feature type="compositionally biased region" description="Basic and acidic residues" evidence="1">
    <location>
        <begin position="574"/>
        <end position="590"/>
    </location>
</feature>
<reference evidence="3" key="1">
    <citation type="submission" date="2025-08" db="UniProtKB">
        <authorList>
            <consortium name="RefSeq"/>
        </authorList>
    </citation>
    <scope>IDENTIFICATION</scope>
</reference>
<feature type="region of interest" description="Disordered" evidence="1">
    <location>
        <begin position="1102"/>
        <end position="1124"/>
    </location>
</feature>
<gene>
    <name evidence="3" type="primary">LOC113495568</name>
</gene>
<proteinExistence type="predicted"/>
<name>A0A7E5VPC4_TRINI</name>
<dbReference type="OrthoDB" id="45007at2759"/>
<feature type="compositionally biased region" description="Polar residues" evidence="1">
    <location>
        <begin position="623"/>
        <end position="635"/>
    </location>
</feature>
<feature type="region of interest" description="Disordered" evidence="1">
    <location>
        <begin position="492"/>
        <end position="635"/>
    </location>
</feature>
<evidence type="ECO:0000313" key="3">
    <source>
        <dbReference type="RefSeq" id="XP_026730137.1"/>
    </source>
</evidence>
<accession>A0A7E5VPC4</accession>
<feature type="compositionally biased region" description="Basic residues" evidence="1">
    <location>
        <begin position="602"/>
        <end position="612"/>
    </location>
</feature>
<feature type="compositionally biased region" description="Low complexity" evidence="1">
    <location>
        <begin position="17"/>
        <end position="31"/>
    </location>
</feature>
<feature type="compositionally biased region" description="Basic and acidic residues" evidence="1">
    <location>
        <begin position="732"/>
        <end position="753"/>
    </location>
</feature>
<dbReference type="RefSeq" id="XP_026730137.1">
    <property type="nucleotide sequence ID" value="XM_026874336.1"/>
</dbReference>
<feature type="compositionally biased region" description="Polar residues" evidence="1">
    <location>
        <begin position="525"/>
        <end position="552"/>
    </location>
</feature>
<feature type="compositionally biased region" description="Polar residues" evidence="1">
    <location>
        <begin position="493"/>
        <end position="514"/>
    </location>
</feature>
<organism evidence="2 3">
    <name type="scientific">Trichoplusia ni</name>
    <name type="common">Cabbage looper</name>
    <dbReference type="NCBI Taxonomy" id="7111"/>
    <lineage>
        <taxon>Eukaryota</taxon>
        <taxon>Metazoa</taxon>
        <taxon>Ecdysozoa</taxon>
        <taxon>Arthropoda</taxon>
        <taxon>Hexapoda</taxon>
        <taxon>Insecta</taxon>
        <taxon>Pterygota</taxon>
        <taxon>Neoptera</taxon>
        <taxon>Endopterygota</taxon>
        <taxon>Lepidoptera</taxon>
        <taxon>Glossata</taxon>
        <taxon>Ditrysia</taxon>
        <taxon>Noctuoidea</taxon>
        <taxon>Noctuidae</taxon>
        <taxon>Plusiinae</taxon>
        <taxon>Trichoplusia</taxon>
    </lineage>
</organism>
<dbReference type="InParanoid" id="A0A7E5VPC4"/>
<feature type="region of interest" description="Disordered" evidence="1">
    <location>
        <begin position="732"/>
        <end position="819"/>
    </location>
</feature>